<evidence type="ECO:0000313" key="1">
    <source>
        <dbReference type="EMBL" id="KAL0132026.1"/>
    </source>
</evidence>
<evidence type="ECO:0000313" key="2">
    <source>
        <dbReference type="Proteomes" id="UP001430953"/>
    </source>
</evidence>
<name>A0AAW2GXI9_9HYME</name>
<comment type="caution">
    <text evidence="1">The sequence shown here is derived from an EMBL/GenBank/DDBJ whole genome shotgun (WGS) entry which is preliminary data.</text>
</comment>
<protein>
    <submittedName>
        <fullName evidence="1">Uncharacterized protein</fullName>
    </submittedName>
</protein>
<gene>
    <name evidence="1" type="ORF">PUN28_000059</name>
</gene>
<keyword evidence="2" id="KW-1185">Reference proteome</keyword>
<dbReference type="AlphaFoldDB" id="A0AAW2GXI9"/>
<accession>A0AAW2GXI9</accession>
<dbReference type="Proteomes" id="UP001430953">
    <property type="component" value="Unassembled WGS sequence"/>
</dbReference>
<proteinExistence type="predicted"/>
<organism evidence="1 2">
    <name type="scientific">Cardiocondyla obscurior</name>
    <dbReference type="NCBI Taxonomy" id="286306"/>
    <lineage>
        <taxon>Eukaryota</taxon>
        <taxon>Metazoa</taxon>
        <taxon>Ecdysozoa</taxon>
        <taxon>Arthropoda</taxon>
        <taxon>Hexapoda</taxon>
        <taxon>Insecta</taxon>
        <taxon>Pterygota</taxon>
        <taxon>Neoptera</taxon>
        <taxon>Endopterygota</taxon>
        <taxon>Hymenoptera</taxon>
        <taxon>Apocrita</taxon>
        <taxon>Aculeata</taxon>
        <taxon>Formicoidea</taxon>
        <taxon>Formicidae</taxon>
        <taxon>Myrmicinae</taxon>
        <taxon>Cardiocondyla</taxon>
    </lineage>
</organism>
<dbReference type="EMBL" id="JADYXP020000001">
    <property type="protein sequence ID" value="KAL0132026.1"/>
    <property type="molecule type" value="Genomic_DNA"/>
</dbReference>
<sequence>MSKRCIISDELQSERPCRSPMQSAYKVEINMVTGVSVRFQEKSTAKEEPNKGDTLLLPLKPNHFLTGDAHYRTHRVIVTKDIASNSGVGPSRRPLRQVNLIYVYQSFAGRREYSSSDRPFVNQISASRDSGSFFFSRTLPYRKDLVLPTIIISNDPFHNRCFHFGKRTFRWRQSTMACERQKDNYCAHRSGKAARSSNRARKLFYRIDTALQLYNLSFI</sequence>
<reference evidence="1 2" key="1">
    <citation type="submission" date="2023-03" db="EMBL/GenBank/DDBJ databases">
        <title>High recombination rates correlate with genetic variation in Cardiocondyla obscurior ants.</title>
        <authorList>
            <person name="Errbii M."/>
        </authorList>
    </citation>
    <scope>NUCLEOTIDE SEQUENCE [LARGE SCALE GENOMIC DNA]</scope>
    <source>
        <strain evidence="1">Alpha-2009</strain>
        <tissue evidence="1">Whole body</tissue>
    </source>
</reference>